<name>A0ABD0KFY9_9CAEN</name>
<keyword evidence="2" id="KW-1185">Reference proteome</keyword>
<proteinExistence type="predicted"/>
<evidence type="ECO:0000313" key="1">
    <source>
        <dbReference type="EMBL" id="KAK7485890.1"/>
    </source>
</evidence>
<evidence type="ECO:0000313" key="2">
    <source>
        <dbReference type="Proteomes" id="UP001519460"/>
    </source>
</evidence>
<dbReference type="AlphaFoldDB" id="A0ABD0KFY9"/>
<dbReference type="Proteomes" id="UP001519460">
    <property type="component" value="Unassembled WGS sequence"/>
</dbReference>
<sequence length="157" mass="17200">ETRMPLGKHLIQVVQGNSFNHPCISDACLVGELYSPERTSAATGDCKPFRLKADKLHENGITDALSKALSNGVSVQVSADTFRGEGRPQLVHMKPSAPPHNSKPKSIRSVSSLYIDDCLSPTSHPSGEASDVLNGELLPLPMQYCFQFMEIMHRRVQ</sequence>
<feature type="non-terminal residue" evidence="1">
    <location>
        <position position="1"/>
    </location>
</feature>
<protein>
    <submittedName>
        <fullName evidence="1">Uncharacterized protein</fullName>
    </submittedName>
</protein>
<organism evidence="1 2">
    <name type="scientific">Batillaria attramentaria</name>
    <dbReference type="NCBI Taxonomy" id="370345"/>
    <lineage>
        <taxon>Eukaryota</taxon>
        <taxon>Metazoa</taxon>
        <taxon>Spiralia</taxon>
        <taxon>Lophotrochozoa</taxon>
        <taxon>Mollusca</taxon>
        <taxon>Gastropoda</taxon>
        <taxon>Caenogastropoda</taxon>
        <taxon>Sorbeoconcha</taxon>
        <taxon>Cerithioidea</taxon>
        <taxon>Batillariidae</taxon>
        <taxon>Batillaria</taxon>
    </lineage>
</organism>
<gene>
    <name evidence="1" type="ORF">BaRGS_00022885</name>
</gene>
<dbReference type="EMBL" id="JACVVK020000187">
    <property type="protein sequence ID" value="KAK7485890.1"/>
    <property type="molecule type" value="Genomic_DNA"/>
</dbReference>
<accession>A0ABD0KFY9</accession>
<comment type="caution">
    <text evidence="1">The sequence shown here is derived from an EMBL/GenBank/DDBJ whole genome shotgun (WGS) entry which is preliminary data.</text>
</comment>
<reference evidence="1 2" key="1">
    <citation type="journal article" date="2023" name="Sci. Data">
        <title>Genome assembly of the Korean intertidal mud-creeper Batillaria attramentaria.</title>
        <authorList>
            <person name="Patra A.K."/>
            <person name="Ho P.T."/>
            <person name="Jun S."/>
            <person name="Lee S.J."/>
            <person name="Kim Y."/>
            <person name="Won Y.J."/>
        </authorList>
    </citation>
    <scope>NUCLEOTIDE SEQUENCE [LARGE SCALE GENOMIC DNA]</scope>
    <source>
        <strain evidence="1">Wonlab-2016</strain>
    </source>
</reference>